<reference evidence="1" key="1">
    <citation type="submission" date="2014-11" db="EMBL/GenBank/DDBJ databases">
        <authorList>
            <person name="Amaro Gonzalez C."/>
        </authorList>
    </citation>
    <scope>NUCLEOTIDE SEQUENCE</scope>
</reference>
<protein>
    <submittedName>
        <fullName evidence="1">Uncharacterized protein</fullName>
    </submittedName>
</protein>
<organism evidence="1">
    <name type="scientific">Anguilla anguilla</name>
    <name type="common">European freshwater eel</name>
    <name type="synonym">Muraena anguilla</name>
    <dbReference type="NCBI Taxonomy" id="7936"/>
    <lineage>
        <taxon>Eukaryota</taxon>
        <taxon>Metazoa</taxon>
        <taxon>Chordata</taxon>
        <taxon>Craniata</taxon>
        <taxon>Vertebrata</taxon>
        <taxon>Euteleostomi</taxon>
        <taxon>Actinopterygii</taxon>
        <taxon>Neopterygii</taxon>
        <taxon>Teleostei</taxon>
        <taxon>Anguilliformes</taxon>
        <taxon>Anguillidae</taxon>
        <taxon>Anguilla</taxon>
    </lineage>
</organism>
<reference evidence="1" key="2">
    <citation type="journal article" date="2015" name="Fish Shellfish Immunol.">
        <title>Early steps in the European eel (Anguilla anguilla)-Vibrio vulnificus interaction in the gills: Role of the RtxA13 toxin.</title>
        <authorList>
            <person name="Callol A."/>
            <person name="Pajuelo D."/>
            <person name="Ebbesson L."/>
            <person name="Teles M."/>
            <person name="MacKenzie S."/>
            <person name="Amaro C."/>
        </authorList>
    </citation>
    <scope>NUCLEOTIDE SEQUENCE</scope>
</reference>
<dbReference type="EMBL" id="GBXM01058320">
    <property type="protein sequence ID" value="JAH50257.1"/>
    <property type="molecule type" value="Transcribed_RNA"/>
</dbReference>
<dbReference type="AlphaFoldDB" id="A0A0E9TA19"/>
<name>A0A0E9TA19_ANGAN</name>
<proteinExistence type="predicted"/>
<sequence>MHLWLIPGSYDKVKRRCGVALLCLIRFDLYSDFTDTVTEMLSRVNWEFKIKK</sequence>
<evidence type="ECO:0000313" key="1">
    <source>
        <dbReference type="EMBL" id="JAH50257.1"/>
    </source>
</evidence>
<accession>A0A0E9TA19</accession>